<name>A0A1S1NA78_9GAMM</name>
<comment type="similarity">
    <text evidence="1">Belongs to the thymidylate kinase family.</text>
</comment>
<dbReference type="Proteomes" id="UP000180253">
    <property type="component" value="Unassembled WGS sequence"/>
</dbReference>
<dbReference type="Gene3D" id="3.40.50.300">
    <property type="entry name" value="P-loop containing nucleotide triphosphate hydrolases"/>
    <property type="match status" value="1"/>
</dbReference>
<comment type="caution">
    <text evidence="5">The sequence shown here is derived from an EMBL/GenBank/DDBJ whole genome shotgun (WGS) entry which is preliminary data.</text>
</comment>
<dbReference type="Pfam" id="PF02223">
    <property type="entry name" value="Thymidylate_kin"/>
    <property type="match status" value="1"/>
</dbReference>
<dbReference type="STRING" id="327939.BIW53_10705"/>
<protein>
    <recommendedName>
        <fullName evidence="4">Thymidylate kinase-like domain-containing protein</fullName>
    </recommendedName>
</protein>
<dbReference type="GO" id="GO:0006227">
    <property type="term" value="P:dUDP biosynthetic process"/>
    <property type="evidence" value="ECO:0007669"/>
    <property type="project" value="TreeGrafter"/>
</dbReference>
<dbReference type="GO" id="GO:0006233">
    <property type="term" value="P:dTDP biosynthetic process"/>
    <property type="evidence" value="ECO:0007669"/>
    <property type="project" value="TreeGrafter"/>
</dbReference>
<evidence type="ECO:0000313" key="6">
    <source>
        <dbReference type="Proteomes" id="UP000180253"/>
    </source>
</evidence>
<dbReference type="GO" id="GO:0005524">
    <property type="term" value="F:ATP binding"/>
    <property type="evidence" value="ECO:0007669"/>
    <property type="project" value="UniProtKB-KW"/>
</dbReference>
<dbReference type="InterPro" id="IPR039430">
    <property type="entry name" value="Thymidylate_kin-like_dom"/>
</dbReference>
<evidence type="ECO:0000256" key="2">
    <source>
        <dbReference type="ARBA" id="ARBA00022741"/>
    </source>
</evidence>
<evidence type="ECO:0000259" key="4">
    <source>
        <dbReference type="Pfam" id="PF02223"/>
    </source>
</evidence>
<dbReference type="InterPro" id="IPR027417">
    <property type="entry name" value="P-loop_NTPase"/>
</dbReference>
<dbReference type="PANTHER" id="PTHR10344:SF4">
    <property type="entry name" value="UMP-CMP KINASE 2, MITOCHONDRIAL"/>
    <property type="match status" value="1"/>
</dbReference>
<proteinExistence type="inferred from homology"/>
<dbReference type="EMBL" id="MNAN01000031">
    <property type="protein sequence ID" value="OHU95187.1"/>
    <property type="molecule type" value="Genomic_DNA"/>
</dbReference>
<evidence type="ECO:0000256" key="3">
    <source>
        <dbReference type="ARBA" id="ARBA00022840"/>
    </source>
</evidence>
<dbReference type="GO" id="GO:0006235">
    <property type="term" value="P:dTTP biosynthetic process"/>
    <property type="evidence" value="ECO:0007669"/>
    <property type="project" value="TreeGrafter"/>
</dbReference>
<dbReference type="PANTHER" id="PTHR10344">
    <property type="entry name" value="THYMIDYLATE KINASE"/>
    <property type="match status" value="1"/>
</dbReference>
<evidence type="ECO:0000313" key="5">
    <source>
        <dbReference type="EMBL" id="OHU95187.1"/>
    </source>
</evidence>
<accession>A0A1S1NA78</accession>
<dbReference type="RefSeq" id="WP_070991871.1">
    <property type="nucleotide sequence ID" value="NZ_CBCSHD010000002.1"/>
</dbReference>
<gene>
    <name evidence="5" type="ORF">BIW53_10705</name>
</gene>
<dbReference type="GO" id="GO:0004798">
    <property type="term" value="F:dTMP kinase activity"/>
    <property type="evidence" value="ECO:0007669"/>
    <property type="project" value="TreeGrafter"/>
</dbReference>
<keyword evidence="2" id="KW-0547">Nucleotide-binding</keyword>
<dbReference type="GO" id="GO:0005737">
    <property type="term" value="C:cytoplasm"/>
    <property type="evidence" value="ECO:0007669"/>
    <property type="project" value="TreeGrafter"/>
</dbReference>
<dbReference type="AlphaFoldDB" id="A0A1S1NA78"/>
<sequence>MLISIVGSDGAGKSTLTKALFEHFQSMNRDVQLVDRWDILNEQLVPSCSFIDRDLKTLRTRVAQMPLNARFRFLTWAMSISLDEAIQRNNKETILIFDSYWFKHAAVEMVYGLDTEFVMGLVNSLPKPDLVIHLDAEPTVTLERIRENLVPYECGMDEHCSDQSFLAHQHKVQDILATWSKAYNWHKLDAQMPTSEQVKTIVTLTDTN</sequence>
<feature type="domain" description="Thymidylate kinase-like" evidence="4">
    <location>
        <begin position="80"/>
        <end position="199"/>
    </location>
</feature>
<evidence type="ECO:0000256" key="1">
    <source>
        <dbReference type="ARBA" id="ARBA00009776"/>
    </source>
</evidence>
<organism evidence="5 6">
    <name type="scientific">Pseudoalteromonas byunsanensis</name>
    <dbReference type="NCBI Taxonomy" id="327939"/>
    <lineage>
        <taxon>Bacteria</taxon>
        <taxon>Pseudomonadati</taxon>
        <taxon>Pseudomonadota</taxon>
        <taxon>Gammaproteobacteria</taxon>
        <taxon>Alteromonadales</taxon>
        <taxon>Pseudoalteromonadaceae</taxon>
        <taxon>Pseudoalteromonas</taxon>
    </lineage>
</organism>
<dbReference type="SUPFAM" id="SSF52540">
    <property type="entry name" value="P-loop containing nucleoside triphosphate hydrolases"/>
    <property type="match status" value="1"/>
</dbReference>
<dbReference type="OrthoDB" id="117677at2"/>
<keyword evidence="3" id="KW-0067">ATP-binding</keyword>
<keyword evidence="6" id="KW-1185">Reference proteome</keyword>
<reference evidence="5 6" key="1">
    <citation type="submission" date="2016-10" db="EMBL/GenBank/DDBJ databases">
        <title>Pseudoalteromonas amylolytica sp. nov., isolated from the surface seawater.</title>
        <authorList>
            <person name="Wu Y.-H."/>
            <person name="Cheng H."/>
            <person name="Jin X.-B."/>
            <person name="Wang C.-S."/>
            <person name="Xu X.-W."/>
        </authorList>
    </citation>
    <scope>NUCLEOTIDE SEQUENCE [LARGE SCALE GENOMIC DNA]</scope>
    <source>
        <strain evidence="5 6">JCM 12483</strain>
    </source>
</reference>